<dbReference type="EMBL" id="LGRX02000728">
    <property type="protein sequence ID" value="KAK3287806.1"/>
    <property type="molecule type" value="Genomic_DNA"/>
</dbReference>
<accession>A0AAE0LJM4</accession>
<organism evidence="2 3">
    <name type="scientific">Cymbomonas tetramitiformis</name>
    <dbReference type="NCBI Taxonomy" id="36881"/>
    <lineage>
        <taxon>Eukaryota</taxon>
        <taxon>Viridiplantae</taxon>
        <taxon>Chlorophyta</taxon>
        <taxon>Pyramimonadophyceae</taxon>
        <taxon>Pyramimonadales</taxon>
        <taxon>Pyramimonadaceae</taxon>
        <taxon>Cymbomonas</taxon>
    </lineage>
</organism>
<feature type="chain" id="PRO_5041935739" evidence="1">
    <location>
        <begin position="27"/>
        <end position="205"/>
    </location>
</feature>
<dbReference type="AlphaFoldDB" id="A0AAE0LJM4"/>
<evidence type="ECO:0000313" key="3">
    <source>
        <dbReference type="Proteomes" id="UP001190700"/>
    </source>
</evidence>
<proteinExistence type="predicted"/>
<reference evidence="2 3" key="1">
    <citation type="journal article" date="2015" name="Genome Biol. Evol.">
        <title>Comparative Genomics of a Bacterivorous Green Alga Reveals Evolutionary Causalities and Consequences of Phago-Mixotrophic Mode of Nutrition.</title>
        <authorList>
            <person name="Burns J.A."/>
            <person name="Paasch A."/>
            <person name="Narechania A."/>
            <person name="Kim E."/>
        </authorList>
    </citation>
    <scope>NUCLEOTIDE SEQUENCE [LARGE SCALE GENOMIC DNA]</scope>
    <source>
        <strain evidence="2 3">PLY_AMNH</strain>
    </source>
</reference>
<dbReference type="Proteomes" id="UP001190700">
    <property type="component" value="Unassembled WGS sequence"/>
</dbReference>
<keyword evidence="1" id="KW-0732">Signal</keyword>
<keyword evidence="3" id="KW-1185">Reference proteome</keyword>
<evidence type="ECO:0000256" key="1">
    <source>
        <dbReference type="SAM" id="SignalP"/>
    </source>
</evidence>
<sequence length="205" mass="21753">MMALSGALQRMLSLLLVCLVSTTVHGFQSSGNQKAAHEACGLPSDYLQTSHCFADATHHTCCMLGPEARAYADASGNPIGTAATKAYTHLHGSAPSSSDLTPWCTCFGSLVCSHYAAKFDDGTHVEFIYDKDSAAGAAKGATNIPKTRACEAKAREFFKVRSHMTPGIDVETSYGASGAQCPEYHPADNVVELSEYSPAARQEIQ</sequence>
<evidence type="ECO:0000313" key="2">
    <source>
        <dbReference type="EMBL" id="KAK3287806.1"/>
    </source>
</evidence>
<name>A0AAE0LJM4_9CHLO</name>
<feature type="signal peptide" evidence="1">
    <location>
        <begin position="1"/>
        <end position="26"/>
    </location>
</feature>
<comment type="caution">
    <text evidence="2">The sequence shown here is derived from an EMBL/GenBank/DDBJ whole genome shotgun (WGS) entry which is preliminary data.</text>
</comment>
<protein>
    <submittedName>
        <fullName evidence="2">Uncharacterized protein</fullName>
    </submittedName>
</protein>
<gene>
    <name evidence="2" type="ORF">CYMTET_4699</name>
</gene>